<dbReference type="Proteomes" id="UP001320420">
    <property type="component" value="Unassembled WGS sequence"/>
</dbReference>
<dbReference type="AlphaFoldDB" id="A0AAN9V0C9"/>
<protein>
    <submittedName>
        <fullName evidence="1">Uncharacterized protein</fullName>
    </submittedName>
</protein>
<proteinExistence type="predicted"/>
<organism evidence="1 2">
    <name type="scientific">Diatrype stigma</name>
    <dbReference type="NCBI Taxonomy" id="117547"/>
    <lineage>
        <taxon>Eukaryota</taxon>
        <taxon>Fungi</taxon>
        <taxon>Dikarya</taxon>
        <taxon>Ascomycota</taxon>
        <taxon>Pezizomycotina</taxon>
        <taxon>Sordariomycetes</taxon>
        <taxon>Xylariomycetidae</taxon>
        <taxon>Xylariales</taxon>
        <taxon>Diatrypaceae</taxon>
        <taxon>Diatrype</taxon>
    </lineage>
</organism>
<gene>
    <name evidence="1" type="ORF">SLS62_002229</name>
</gene>
<accession>A0AAN9V0C9</accession>
<dbReference type="EMBL" id="JAKJXP020000011">
    <property type="protein sequence ID" value="KAK7755620.1"/>
    <property type="molecule type" value="Genomic_DNA"/>
</dbReference>
<name>A0AAN9V0C9_9PEZI</name>
<sequence length="344" mass="38521">MLVNKVKPLVEEVCNKTAKKLGSALLAKTWKFGQSSLRLVLTRDNWLALLAYFDVPQGLTKDTAQSVRQKVMSAPERVDYVHRAFCTKSPSSRLGMAKFRDDGILLPFGQPRGAFTVPNACQLFMEFHARLRSVPVTFELLHIDARFLPSVLVGQHFDRIDVSNISDAGYLGINDTLKIFAPLLQISSINRHATLVTLFLNAVAQMRIWAESTPIFVDCPIRENPSEQIRKVLQYMPELGRQVLHPYDPTAIKLFAGLGLVHDMEKHFNCYMDLQEFADAALGAGVQMKSAHTIIDPWPMKVSGGRPTSKAKEEFARLLSSGHTGQERFVEWKLITGGDVEDVI</sequence>
<comment type="caution">
    <text evidence="1">The sequence shown here is derived from an EMBL/GenBank/DDBJ whole genome shotgun (WGS) entry which is preliminary data.</text>
</comment>
<keyword evidence="2" id="KW-1185">Reference proteome</keyword>
<reference evidence="1 2" key="1">
    <citation type="submission" date="2024-02" db="EMBL/GenBank/DDBJ databases">
        <title>De novo assembly and annotation of 12 fungi associated with fruit tree decline syndrome in Ontario, Canada.</title>
        <authorList>
            <person name="Sulman M."/>
            <person name="Ellouze W."/>
            <person name="Ilyukhin E."/>
        </authorList>
    </citation>
    <scope>NUCLEOTIDE SEQUENCE [LARGE SCALE GENOMIC DNA]</scope>
    <source>
        <strain evidence="1 2">M11/M66-122</strain>
    </source>
</reference>
<evidence type="ECO:0000313" key="2">
    <source>
        <dbReference type="Proteomes" id="UP001320420"/>
    </source>
</evidence>
<evidence type="ECO:0000313" key="1">
    <source>
        <dbReference type="EMBL" id="KAK7755620.1"/>
    </source>
</evidence>